<dbReference type="Proteomes" id="UP001642409">
    <property type="component" value="Unassembled WGS sequence"/>
</dbReference>
<reference evidence="1" key="1">
    <citation type="submission" date="2023-06" db="EMBL/GenBank/DDBJ databases">
        <authorList>
            <person name="Kurt Z."/>
        </authorList>
    </citation>
    <scope>NUCLEOTIDE SEQUENCE</scope>
</reference>
<proteinExistence type="predicted"/>
<protein>
    <submittedName>
        <fullName evidence="1">von Willebrand factor A-like domain superfamily</fullName>
    </submittedName>
    <submittedName>
        <fullName evidence="2">von_Willebrand factor A-like domain superfamily</fullName>
    </submittedName>
</protein>
<dbReference type="AlphaFoldDB" id="A0AA86QZI6"/>
<keyword evidence="3" id="KW-1185">Reference proteome</keyword>
<evidence type="ECO:0000313" key="3">
    <source>
        <dbReference type="Proteomes" id="UP001642409"/>
    </source>
</evidence>
<name>A0AA86QZI6_9EUKA</name>
<evidence type="ECO:0000313" key="2">
    <source>
        <dbReference type="EMBL" id="CAL6070985.1"/>
    </source>
</evidence>
<dbReference type="EMBL" id="CAXDID020000288">
    <property type="protein sequence ID" value="CAL6070985.1"/>
    <property type="molecule type" value="Genomic_DNA"/>
</dbReference>
<accession>A0AA86QZI6</accession>
<comment type="caution">
    <text evidence="1">The sequence shown here is derived from an EMBL/GenBank/DDBJ whole genome shotgun (WGS) entry which is preliminary data.</text>
</comment>
<gene>
    <name evidence="1" type="ORF">HINF_LOCUS51112</name>
    <name evidence="2" type="ORF">HINF_LOCUS54928</name>
</gene>
<reference evidence="2 3" key="2">
    <citation type="submission" date="2024-07" db="EMBL/GenBank/DDBJ databases">
        <authorList>
            <person name="Akdeniz Z."/>
        </authorList>
    </citation>
    <scope>NUCLEOTIDE SEQUENCE [LARGE SCALE GENOMIC DNA]</scope>
</reference>
<dbReference type="EMBL" id="CATOUU010000968">
    <property type="protein sequence ID" value="CAI9963467.1"/>
    <property type="molecule type" value="Genomic_DNA"/>
</dbReference>
<evidence type="ECO:0000313" key="1">
    <source>
        <dbReference type="EMBL" id="CAI9963467.1"/>
    </source>
</evidence>
<dbReference type="InterPro" id="IPR036465">
    <property type="entry name" value="vWFA_dom_sf"/>
</dbReference>
<dbReference type="SUPFAM" id="SSF53300">
    <property type="entry name" value="vWA-like"/>
    <property type="match status" value="1"/>
</dbReference>
<organism evidence="1">
    <name type="scientific">Hexamita inflata</name>
    <dbReference type="NCBI Taxonomy" id="28002"/>
    <lineage>
        <taxon>Eukaryota</taxon>
        <taxon>Metamonada</taxon>
        <taxon>Diplomonadida</taxon>
        <taxon>Hexamitidae</taxon>
        <taxon>Hexamitinae</taxon>
        <taxon>Hexamita</taxon>
    </lineage>
</organism>
<sequence length="229" mass="26286">MEHTIVLLDANYAMYAEQQFDDILQNLIKSMNIYQQNPFALFDIMLMSGEVTKSVSNYALTSNQLSHVYVDICKQLISSLEQVKPARTDFGLALSKALCLIYRHNFQFTQQILFITPQNCIKTPLLLQLTFLLSKLNIKLNILSPVDDEFQKMSAQTKGSFCDLKNQNQFMIQNLIFTGTQKRCLKAEQGRAEKMKCKTCDQIVKTEFYICMYCFQCFCGCGQCSCKAE</sequence>